<name>A0A923L1X6_9FIRM</name>
<evidence type="ECO:0000313" key="3">
    <source>
        <dbReference type="EMBL" id="MBC5582354.1"/>
    </source>
</evidence>
<dbReference type="GO" id="GO:0005737">
    <property type="term" value="C:cytoplasm"/>
    <property type="evidence" value="ECO:0007669"/>
    <property type="project" value="UniProtKB-SubCell"/>
</dbReference>
<accession>A0A923L1X6</accession>
<sequence length="226" mass="24441">MELMLDTANLQELDRYLADYPAAGVTSNPSILKKEGRTDLWDHLRKVKALCGDERSLHVQVVADSTPLILQEARRILTELGEETYIKIPVSPAGLPAIKSLSETGANVTATAVYTSLQGMLAVMAGAKYIAVYFSRIEKMGGDPERVLRELVAFIDNNNFDAKVLAASFHEPQEVARAYAAGAHSATVAPGVIEQGLCEPAIRKAVEDFTADFEEIHGPGSNLTTV</sequence>
<dbReference type="InterPro" id="IPR013785">
    <property type="entry name" value="Aldolase_TIM"/>
</dbReference>
<comment type="subcellular location">
    <subcellularLocation>
        <location evidence="1">Cytoplasm</location>
    </subcellularLocation>
</comment>
<dbReference type="GO" id="GO:0005975">
    <property type="term" value="P:carbohydrate metabolic process"/>
    <property type="evidence" value="ECO:0007669"/>
    <property type="project" value="InterPro"/>
</dbReference>
<dbReference type="RefSeq" id="WP_186888718.1">
    <property type="nucleotide sequence ID" value="NZ_JACONZ010000005.1"/>
</dbReference>
<reference evidence="3" key="1">
    <citation type="submission" date="2020-08" db="EMBL/GenBank/DDBJ databases">
        <title>Genome public.</title>
        <authorList>
            <person name="Liu C."/>
            <person name="Sun Q."/>
        </authorList>
    </citation>
    <scope>NUCLEOTIDE SEQUENCE</scope>
    <source>
        <strain evidence="3">BX8</strain>
    </source>
</reference>
<comment type="caution">
    <text evidence="3">The sequence shown here is derived from an EMBL/GenBank/DDBJ whole genome shotgun (WGS) entry which is preliminary data.</text>
</comment>
<keyword evidence="2" id="KW-0704">Schiff base</keyword>
<dbReference type="Gene3D" id="3.20.20.70">
    <property type="entry name" value="Aldolase class I"/>
    <property type="match status" value="1"/>
</dbReference>
<proteinExistence type="predicted"/>
<dbReference type="PANTHER" id="PTHR10683:SF28">
    <property type="entry name" value="TRANSALDOLASE C"/>
    <property type="match status" value="1"/>
</dbReference>
<evidence type="ECO:0000313" key="4">
    <source>
        <dbReference type="Proteomes" id="UP000659630"/>
    </source>
</evidence>
<dbReference type="PANTHER" id="PTHR10683">
    <property type="entry name" value="TRANSALDOLASE"/>
    <property type="match status" value="1"/>
</dbReference>
<evidence type="ECO:0000256" key="1">
    <source>
        <dbReference type="ARBA" id="ARBA00004496"/>
    </source>
</evidence>
<dbReference type="AlphaFoldDB" id="A0A923L1X6"/>
<dbReference type="Proteomes" id="UP000659630">
    <property type="component" value="Unassembled WGS sequence"/>
</dbReference>
<evidence type="ECO:0000256" key="2">
    <source>
        <dbReference type="ARBA" id="ARBA00023270"/>
    </source>
</evidence>
<gene>
    <name evidence="3" type="ORF">H8S23_12645</name>
</gene>
<dbReference type="PROSITE" id="PS01054">
    <property type="entry name" value="TRANSALDOLASE_1"/>
    <property type="match status" value="1"/>
</dbReference>
<dbReference type="InterPro" id="IPR018225">
    <property type="entry name" value="Transaldolase_AS"/>
</dbReference>
<protein>
    <submittedName>
        <fullName evidence="3">Fructose-6-phosphate aldolase</fullName>
    </submittedName>
</protein>
<dbReference type="GO" id="GO:0016832">
    <property type="term" value="F:aldehyde-lyase activity"/>
    <property type="evidence" value="ECO:0007669"/>
    <property type="project" value="InterPro"/>
</dbReference>
<dbReference type="CDD" id="cd00956">
    <property type="entry name" value="Transaldolase_FSA"/>
    <property type="match status" value="1"/>
</dbReference>
<dbReference type="Pfam" id="PF00923">
    <property type="entry name" value="TAL_FSA"/>
    <property type="match status" value="1"/>
</dbReference>
<dbReference type="NCBIfam" id="NF009299">
    <property type="entry name" value="PRK12656.1"/>
    <property type="match status" value="1"/>
</dbReference>
<dbReference type="InterPro" id="IPR033919">
    <property type="entry name" value="TSA/FSA_arc/bac"/>
</dbReference>
<dbReference type="EMBL" id="JACONZ010000005">
    <property type="protein sequence ID" value="MBC5582354.1"/>
    <property type="molecule type" value="Genomic_DNA"/>
</dbReference>
<dbReference type="InterPro" id="IPR001585">
    <property type="entry name" value="TAL/FSA"/>
</dbReference>
<keyword evidence="4" id="KW-1185">Reference proteome</keyword>
<organism evidence="3 4">
    <name type="scientific">Anaerofilum hominis</name>
    <dbReference type="NCBI Taxonomy" id="2763016"/>
    <lineage>
        <taxon>Bacteria</taxon>
        <taxon>Bacillati</taxon>
        <taxon>Bacillota</taxon>
        <taxon>Clostridia</taxon>
        <taxon>Eubacteriales</taxon>
        <taxon>Oscillospiraceae</taxon>
        <taxon>Anaerofilum</taxon>
    </lineage>
</organism>
<dbReference type="SUPFAM" id="SSF51569">
    <property type="entry name" value="Aldolase"/>
    <property type="match status" value="1"/>
</dbReference>